<gene>
    <name evidence="3" type="ORF">bsdtb5_08420</name>
</gene>
<organism evidence="3 4">
    <name type="scientific">Anaeromicropila herbilytica</name>
    <dbReference type="NCBI Taxonomy" id="2785025"/>
    <lineage>
        <taxon>Bacteria</taxon>
        <taxon>Bacillati</taxon>
        <taxon>Bacillota</taxon>
        <taxon>Clostridia</taxon>
        <taxon>Lachnospirales</taxon>
        <taxon>Lachnospiraceae</taxon>
        <taxon>Anaeromicropila</taxon>
    </lineage>
</organism>
<dbReference type="EMBL" id="AP024169">
    <property type="protein sequence ID" value="BCN29547.1"/>
    <property type="molecule type" value="Genomic_DNA"/>
</dbReference>
<evidence type="ECO:0000256" key="2">
    <source>
        <dbReference type="SAM" id="Phobius"/>
    </source>
</evidence>
<protein>
    <submittedName>
        <fullName evidence="3">Uncharacterized protein</fullName>
    </submittedName>
</protein>
<feature type="compositionally biased region" description="Basic and acidic residues" evidence="1">
    <location>
        <begin position="33"/>
        <end position="43"/>
    </location>
</feature>
<feature type="region of interest" description="Disordered" evidence="1">
    <location>
        <begin position="33"/>
        <end position="65"/>
    </location>
</feature>
<dbReference type="AlphaFoldDB" id="A0A7R7EIS1"/>
<proteinExistence type="predicted"/>
<keyword evidence="2" id="KW-0472">Membrane</keyword>
<keyword evidence="2" id="KW-1133">Transmembrane helix</keyword>
<accession>A0A7R7EIS1</accession>
<sequence>MEEKKKKIMATIMWGIGLVIVIIVLVFINGENNTKDNKTKQSVEQKSNVIVHDGSENNPHIEGVQ</sequence>
<feature type="transmembrane region" description="Helical" evidence="2">
    <location>
        <begin position="12"/>
        <end position="30"/>
    </location>
</feature>
<evidence type="ECO:0000313" key="3">
    <source>
        <dbReference type="EMBL" id="BCN29547.1"/>
    </source>
</evidence>
<reference evidence="3 4" key="1">
    <citation type="submission" date="2020-11" db="EMBL/GenBank/DDBJ databases">
        <title>Draft genome sequencing of a Lachnospiraceae strain isolated from anoxic soil subjected to BSD treatment.</title>
        <authorList>
            <person name="Uek A."/>
            <person name="Tonouchi A."/>
        </authorList>
    </citation>
    <scope>NUCLEOTIDE SEQUENCE [LARGE SCALE GENOMIC DNA]</scope>
    <source>
        <strain evidence="3 4">TB5</strain>
    </source>
</reference>
<dbReference type="Proteomes" id="UP000595897">
    <property type="component" value="Chromosome"/>
</dbReference>
<dbReference type="KEGG" id="ahb:bsdtb5_08420"/>
<dbReference type="RefSeq" id="WP_271714817.1">
    <property type="nucleotide sequence ID" value="NZ_AP024169.1"/>
</dbReference>
<keyword evidence="2" id="KW-0812">Transmembrane</keyword>
<evidence type="ECO:0000313" key="4">
    <source>
        <dbReference type="Proteomes" id="UP000595897"/>
    </source>
</evidence>
<name>A0A7R7EIS1_9FIRM</name>
<evidence type="ECO:0000256" key="1">
    <source>
        <dbReference type="SAM" id="MobiDB-lite"/>
    </source>
</evidence>
<keyword evidence="4" id="KW-1185">Reference proteome</keyword>